<proteinExistence type="predicted"/>
<sequence length="1221" mass="136156">MEEESLYVCSCDVDANESSFSTTSSPSYSSAFGDGSSEIIEVEECALPTALTPRLTEMQRLEEPNERAKPPQKSNNFTNSDILSEKWIKKSEKIAKAGHVRTPLERIEKKLDISTVRLREITDISALTPAEVEMELYLSKGTGHRSTHEGGSCEKLNLSHPKLSSKALAFLEDAISEQLLSSDNMTSITLEQKSDKIKKEKIGVKKHSAVKKNSLFASKSEALERCKDEYHQDGKKTSSPPNQTKYTKGLNEEFANPSKKRAGLSTKACGNHVPIPSSTRATELTRDYKIIVRESSHERQRYFICLMDKKQDAVVEKLPNEKLRNNPLSNLCGNRELLNACLHSVESGKNCESDALDELHAICQGEPFAEKITTCFEKPIKEKQQANCGFPRSYQSSELLKGELQPKSSLETGFDSFGVISPMQISDRASRYSSSMGKGKTEDTTNGRLKESYCTLIEIGDDSVTFLPELPVENICVLSPDLKYFLGSRAKIQAGESRVADALKVYENPTQITECIISHEKSDAAGARGWHPSSHSIPNTENHPFEACAEFLHDLYGIYAEMTELQGVDVVAETHPLGAFESSEYLRVLQFFGNLRARSFKWSADSSKIKIHRGYAIETSISPSSNELSGLLQGGDTVKEGVIELSSENCCQNTANAPHLAEMREYTSKKSNKSQKGSECLCHYASRDSDAFGDVEDGINENGKQFTKSHHTCHVFGTSSLVDDVQAPLNDNDRDFDPNTMQVEHPKNIRFFNSTSGYTVTLADRLGESAEILEPISSVTQVPEIFKAEKHVTPTTALEFSRNLNRVCQNILIVEEEVIETADLWDKRLQTNPPIPPLSLAEKRPKPDIHANQLATDFAYATVDTSCLLNLTTATGSLVMPQNTFRKEEKIVRNKLQTTFPELVCILPLQEMPEFVNNYKLFHGAQEKPKNALKTKGIKSSSFISKNKRDKLAECTESEETNPVVVDADTSAQTAAKTLEHLDSLADYSFKLEHLTAAKNRTQYPNAKESDFLLCWRSVAPISRRKYCQLNSMKLLSKKQSKHILSHDRHVASRLKERRPLPCATCLNQSERRGGGGGGGGERTICSERVQPLVLMDGFETDSACTIATSNNEYLEHIYSTRHMRRRERLNIKKRETVSTRQQLRKDPVSITPLSTKRGPKTGHSRKNPLDLLILDTISSISDCNAIDRNGNASSDMRLLLRGDGCKRLPSIWWKVHGVSN</sequence>
<dbReference type="EMBL" id="JAKROA010000002">
    <property type="protein sequence ID" value="KAL5110452.1"/>
    <property type="molecule type" value="Genomic_DNA"/>
</dbReference>
<feature type="region of interest" description="Disordered" evidence="1">
    <location>
        <begin position="228"/>
        <end position="249"/>
    </location>
</feature>
<evidence type="ECO:0000313" key="2">
    <source>
        <dbReference type="EMBL" id="KAL5110452.1"/>
    </source>
</evidence>
<keyword evidence="3" id="KW-1185">Reference proteome</keyword>
<accession>A0ABR4QLL7</accession>
<comment type="caution">
    <text evidence="2">The sequence shown here is derived from an EMBL/GenBank/DDBJ whole genome shotgun (WGS) entry which is preliminary data.</text>
</comment>
<evidence type="ECO:0000313" key="3">
    <source>
        <dbReference type="Proteomes" id="UP001651158"/>
    </source>
</evidence>
<feature type="compositionally biased region" description="Polar residues" evidence="1">
    <location>
        <begin position="237"/>
        <end position="246"/>
    </location>
</feature>
<gene>
    <name evidence="2" type="ORF">TcWFU_005816</name>
</gene>
<reference evidence="2 3" key="1">
    <citation type="journal article" date="2022" name="Front. Cell. Infect. Microbiol.">
        <title>The Genomes of Two Strains of Taenia crassiceps the Animal Model for the Study of Human Cysticercosis.</title>
        <authorList>
            <person name="Bobes R.J."/>
            <person name="Estrada K."/>
            <person name="Rios-Valencia D.G."/>
            <person name="Calderon-Gallegos A."/>
            <person name="de la Torre P."/>
            <person name="Carrero J.C."/>
            <person name="Sanchez-Flores A."/>
            <person name="Laclette J.P."/>
        </authorList>
    </citation>
    <scope>NUCLEOTIDE SEQUENCE [LARGE SCALE GENOMIC DNA]</scope>
    <source>
        <strain evidence="2">WFUcys</strain>
    </source>
</reference>
<evidence type="ECO:0000256" key="1">
    <source>
        <dbReference type="SAM" id="MobiDB-lite"/>
    </source>
</evidence>
<organism evidence="2 3">
    <name type="scientific">Taenia crassiceps</name>
    <dbReference type="NCBI Taxonomy" id="6207"/>
    <lineage>
        <taxon>Eukaryota</taxon>
        <taxon>Metazoa</taxon>
        <taxon>Spiralia</taxon>
        <taxon>Lophotrochozoa</taxon>
        <taxon>Platyhelminthes</taxon>
        <taxon>Cestoda</taxon>
        <taxon>Eucestoda</taxon>
        <taxon>Cyclophyllidea</taxon>
        <taxon>Taeniidae</taxon>
        <taxon>Taenia</taxon>
    </lineage>
</organism>
<name>A0ABR4QLL7_9CEST</name>
<dbReference type="Proteomes" id="UP001651158">
    <property type="component" value="Unassembled WGS sequence"/>
</dbReference>
<protein>
    <submittedName>
        <fullName evidence="2">Uncharacterized protein</fullName>
    </submittedName>
</protein>